<evidence type="ECO:0000256" key="2">
    <source>
        <dbReference type="ARBA" id="ARBA00008376"/>
    </source>
</evidence>
<gene>
    <name evidence="4" type="ORF">GRJ2_001710200</name>
</gene>
<dbReference type="SUPFAM" id="SSF47220">
    <property type="entry name" value="alpha-catenin/vinculin-like"/>
    <property type="match status" value="1"/>
</dbReference>
<dbReference type="PANTHER" id="PTHR18914:SF21">
    <property type="entry name" value="CATENIN ALPHA-3"/>
    <property type="match status" value="1"/>
</dbReference>
<comment type="similarity">
    <text evidence="2">Belongs to the vinculin/alpha-catenin family.</text>
</comment>
<evidence type="ECO:0000313" key="5">
    <source>
        <dbReference type="Proteomes" id="UP001623348"/>
    </source>
</evidence>
<organism evidence="4 5">
    <name type="scientific">Grus japonensis</name>
    <name type="common">Japanese crane</name>
    <name type="synonym">Red-crowned crane</name>
    <dbReference type="NCBI Taxonomy" id="30415"/>
    <lineage>
        <taxon>Eukaryota</taxon>
        <taxon>Metazoa</taxon>
        <taxon>Chordata</taxon>
        <taxon>Craniata</taxon>
        <taxon>Vertebrata</taxon>
        <taxon>Euteleostomi</taxon>
        <taxon>Archelosauria</taxon>
        <taxon>Archosauria</taxon>
        <taxon>Dinosauria</taxon>
        <taxon>Saurischia</taxon>
        <taxon>Theropoda</taxon>
        <taxon>Coelurosauria</taxon>
        <taxon>Aves</taxon>
        <taxon>Neognathae</taxon>
        <taxon>Neoaves</taxon>
        <taxon>Gruiformes</taxon>
        <taxon>Gruidae</taxon>
        <taxon>Grus</taxon>
    </lineage>
</organism>
<dbReference type="Gene3D" id="1.20.120.230">
    <property type="entry name" value="Alpha-catenin/vinculin-like"/>
    <property type="match status" value="1"/>
</dbReference>
<protein>
    <submittedName>
        <fullName evidence="4">Catenin alpha-3</fullName>
    </submittedName>
</protein>
<dbReference type="InterPro" id="IPR006077">
    <property type="entry name" value="Vinculin/catenin"/>
</dbReference>
<accession>A0ABC9X453</accession>
<name>A0ABC9X453_GRUJA</name>
<sequence length="191" mass="21188">MEMPPLPISKAKLLFKPNLFDAKKKVTSLGSQMILDSKGEMSTKAPSIKLKVDPQDLQIQTFTVEKLLEPLIIQVTTLVNCPQNPSSKKKGRSKRARVLLASVEEATWNLLDKGEKIAKEATVFKEELHAALADVQKENGTSCVSVCAHCLLPCHWAPPRTVWLHLLYTLLSRSSLKGISRGIYQRSLLSA</sequence>
<evidence type="ECO:0000256" key="3">
    <source>
        <dbReference type="ARBA" id="ARBA00022490"/>
    </source>
</evidence>
<reference evidence="4 5" key="1">
    <citation type="submission" date="2024-06" db="EMBL/GenBank/DDBJ databases">
        <title>The draft genome of Grus japonensis, version 3.</title>
        <authorList>
            <person name="Nabeshima K."/>
            <person name="Suzuki S."/>
            <person name="Onuma M."/>
        </authorList>
    </citation>
    <scope>NUCLEOTIDE SEQUENCE [LARGE SCALE GENOMIC DNA]</scope>
    <source>
        <strain evidence="4 5">451A</strain>
    </source>
</reference>
<dbReference type="PANTHER" id="PTHR18914">
    <property type="entry name" value="ALPHA CATENIN"/>
    <property type="match status" value="1"/>
</dbReference>
<keyword evidence="5" id="KW-1185">Reference proteome</keyword>
<keyword evidence="3" id="KW-0963">Cytoplasm</keyword>
<evidence type="ECO:0000313" key="4">
    <source>
        <dbReference type="EMBL" id="GAB0192449.1"/>
    </source>
</evidence>
<evidence type="ECO:0000256" key="1">
    <source>
        <dbReference type="ARBA" id="ARBA00004496"/>
    </source>
</evidence>
<dbReference type="EMBL" id="BAAFJT010000007">
    <property type="protein sequence ID" value="GAB0192449.1"/>
    <property type="molecule type" value="Genomic_DNA"/>
</dbReference>
<dbReference type="Proteomes" id="UP001623348">
    <property type="component" value="Unassembled WGS sequence"/>
</dbReference>
<comment type="subcellular location">
    <subcellularLocation>
        <location evidence="1">Cytoplasm</location>
    </subcellularLocation>
</comment>
<dbReference type="GO" id="GO:0005737">
    <property type="term" value="C:cytoplasm"/>
    <property type="evidence" value="ECO:0007669"/>
    <property type="project" value="UniProtKB-SubCell"/>
</dbReference>
<comment type="caution">
    <text evidence="4">The sequence shown here is derived from an EMBL/GenBank/DDBJ whole genome shotgun (WGS) entry which is preliminary data.</text>
</comment>
<dbReference type="Pfam" id="PF01044">
    <property type="entry name" value="Vinculin"/>
    <property type="match status" value="1"/>
</dbReference>
<dbReference type="AlphaFoldDB" id="A0ABC9X453"/>
<dbReference type="InterPro" id="IPR036723">
    <property type="entry name" value="Alpha-catenin/vinculin-like_sf"/>
</dbReference>
<proteinExistence type="inferred from homology"/>